<evidence type="ECO:0000259" key="9">
    <source>
        <dbReference type="Pfam" id="PF03175"/>
    </source>
</evidence>
<dbReference type="GO" id="GO:0003887">
    <property type="term" value="F:DNA-directed DNA polymerase activity"/>
    <property type="evidence" value="ECO:0007669"/>
    <property type="project" value="UniProtKB-KW"/>
</dbReference>
<dbReference type="GO" id="GO:0000166">
    <property type="term" value="F:nucleotide binding"/>
    <property type="evidence" value="ECO:0007669"/>
    <property type="project" value="InterPro"/>
</dbReference>
<comment type="similarity">
    <text evidence="1">Belongs to the DNA polymerase type-B family.</text>
</comment>
<keyword evidence="4" id="KW-0548">Nucleotidyltransferase</keyword>
<keyword evidence="10" id="KW-1185">Reference proteome</keyword>
<dbReference type="AlphaFoldDB" id="A0A8N1S6G3"/>
<dbReference type="Gene3D" id="3.90.1600.10">
    <property type="entry name" value="Palm domain of DNA polymerase"/>
    <property type="match status" value="1"/>
</dbReference>
<evidence type="ECO:0000256" key="8">
    <source>
        <dbReference type="ARBA" id="ARBA00049244"/>
    </source>
</evidence>
<evidence type="ECO:0000256" key="7">
    <source>
        <dbReference type="ARBA" id="ARBA00023125"/>
    </source>
</evidence>
<keyword evidence="7" id="KW-0238">DNA-binding</keyword>
<feature type="domain" description="DNA-directed DNA polymerase family B mitochondria/virus" evidence="9">
    <location>
        <begin position="36"/>
        <end position="217"/>
    </location>
</feature>
<dbReference type="SUPFAM" id="SSF56672">
    <property type="entry name" value="DNA/RNA polymerases"/>
    <property type="match status" value="1"/>
</dbReference>
<dbReference type="GeneID" id="112552506"/>
<dbReference type="GO" id="GO:0006260">
    <property type="term" value="P:DNA replication"/>
    <property type="evidence" value="ECO:0007669"/>
    <property type="project" value="UniProtKB-KW"/>
</dbReference>
<dbReference type="Proteomes" id="UP000504615">
    <property type="component" value="Unplaced"/>
</dbReference>
<evidence type="ECO:0000256" key="5">
    <source>
        <dbReference type="ARBA" id="ARBA00022705"/>
    </source>
</evidence>
<dbReference type="InterPro" id="IPR023211">
    <property type="entry name" value="DNA_pol_palm_dom_sf"/>
</dbReference>
<dbReference type="Pfam" id="PF03175">
    <property type="entry name" value="DNA_pol_B_2"/>
    <property type="match status" value="1"/>
</dbReference>
<name>A0A8N1S6G3_9HYME</name>
<gene>
    <name evidence="11" type="primary">LOC112552506</name>
</gene>
<dbReference type="InterPro" id="IPR043502">
    <property type="entry name" value="DNA/RNA_pol_sf"/>
</dbReference>
<protein>
    <recommendedName>
        <fullName evidence="2">DNA-directed DNA polymerase</fullName>
        <ecNumber evidence="2">2.7.7.7</ecNumber>
    </recommendedName>
</protein>
<sequence length="437" mass="50026">MEKWECSFDREISNNREMQNFLKDHPLIKNTPLDPREAFYGGRTGNIVTRYEVSGTEKIRYVDVCSLYPFVLKTGVFPIGHPKIYVGQECSSLIGVSPNYNFNSIEGLVRCKVLPSRDLFHPVLPYRVQGKLLFALCRSCCETFSQVECTHENPVDREFEGTWVSCELRKAIEKGYLVTHVSEIWEYKVARYDSGTRQGGLFAEYINTFLQLKQEASGWPSECREDADDDAKKRYLREYEETEGITLDRRNIARNLGLRSVAKLCLNSFWGKFGQRSNLPNTEIIKAHQQFMTLLTSPEHEITGILPVNDEVIYVSWRLRKEAVVHSPLTNVVIAAYTTAQARLKLYSYLELLDKRVLYYDTDSCIYVSTGDPNEYEPRTGNFLGDMTDELESYGRGSYIESFVSGGPKFYAYIVRTPSGCTHETCKIKGITLNSSN</sequence>
<dbReference type="OrthoDB" id="6119432at2759"/>
<evidence type="ECO:0000256" key="3">
    <source>
        <dbReference type="ARBA" id="ARBA00022679"/>
    </source>
</evidence>
<dbReference type="InterPro" id="IPR004868">
    <property type="entry name" value="DNA-dir_DNA_pol_B_mt/vir"/>
</dbReference>
<dbReference type="PANTHER" id="PTHR33568">
    <property type="entry name" value="DNA POLYMERASE"/>
    <property type="match status" value="1"/>
</dbReference>
<dbReference type="RefSeq" id="XP_025073692.1">
    <property type="nucleotide sequence ID" value="XM_025217907.1"/>
</dbReference>
<reference evidence="11" key="1">
    <citation type="submission" date="2025-08" db="UniProtKB">
        <authorList>
            <consortium name="RefSeq"/>
        </authorList>
    </citation>
    <scope>IDENTIFICATION</scope>
</reference>
<evidence type="ECO:0000256" key="2">
    <source>
        <dbReference type="ARBA" id="ARBA00012417"/>
    </source>
</evidence>
<keyword evidence="5" id="KW-0235">DNA replication</keyword>
<evidence type="ECO:0000256" key="1">
    <source>
        <dbReference type="ARBA" id="ARBA00005755"/>
    </source>
</evidence>
<dbReference type="GO" id="GO:0003677">
    <property type="term" value="F:DNA binding"/>
    <property type="evidence" value="ECO:0007669"/>
    <property type="project" value="UniProtKB-KW"/>
</dbReference>
<proteinExistence type="inferred from homology"/>
<organism evidence="10 11">
    <name type="scientific">Pogonomyrmex barbatus</name>
    <name type="common">red harvester ant</name>
    <dbReference type="NCBI Taxonomy" id="144034"/>
    <lineage>
        <taxon>Eukaryota</taxon>
        <taxon>Metazoa</taxon>
        <taxon>Ecdysozoa</taxon>
        <taxon>Arthropoda</taxon>
        <taxon>Hexapoda</taxon>
        <taxon>Insecta</taxon>
        <taxon>Pterygota</taxon>
        <taxon>Neoptera</taxon>
        <taxon>Endopterygota</taxon>
        <taxon>Hymenoptera</taxon>
        <taxon>Apocrita</taxon>
        <taxon>Aculeata</taxon>
        <taxon>Formicoidea</taxon>
        <taxon>Formicidae</taxon>
        <taxon>Myrmicinae</taxon>
        <taxon>Pogonomyrmex</taxon>
    </lineage>
</organism>
<evidence type="ECO:0000256" key="4">
    <source>
        <dbReference type="ARBA" id="ARBA00022695"/>
    </source>
</evidence>
<keyword evidence="6" id="KW-0239">DNA-directed DNA polymerase</keyword>
<keyword evidence="3" id="KW-0808">Transferase</keyword>
<dbReference type="Gene3D" id="1.10.287.690">
    <property type="entry name" value="Helix hairpin bin"/>
    <property type="match status" value="1"/>
</dbReference>
<accession>A0A8N1S6G3</accession>
<evidence type="ECO:0000313" key="10">
    <source>
        <dbReference type="Proteomes" id="UP000504615"/>
    </source>
</evidence>
<evidence type="ECO:0000313" key="11">
    <source>
        <dbReference type="RefSeq" id="XP_025073692.1"/>
    </source>
</evidence>
<comment type="catalytic activity">
    <reaction evidence="8">
        <text>DNA(n) + a 2'-deoxyribonucleoside 5'-triphosphate = DNA(n+1) + diphosphate</text>
        <dbReference type="Rhea" id="RHEA:22508"/>
        <dbReference type="Rhea" id="RHEA-COMP:17339"/>
        <dbReference type="Rhea" id="RHEA-COMP:17340"/>
        <dbReference type="ChEBI" id="CHEBI:33019"/>
        <dbReference type="ChEBI" id="CHEBI:61560"/>
        <dbReference type="ChEBI" id="CHEBI:173112"/>
        <dbReference type="EC" id="2.7.7.7"/>
    </reaction>
</comment>
<evidence type="ECO:0000256" key="6">
    <source>
        <dbReference type="ARBA" id="ARBA00022932"/>
    </source>
</evidence>
<dbReference type="EC" id="2.7.7.7" evidence="2"/>
<dbReference type="PANTHER" id="PTHR33568:SF3">
    <property type="entry name" value="DNA-DIRECTED DNA POLYMERASE"/>
    <property type="match status" value="1"/>
</dbReference>